<proteinExistence type="predicted"/>
<dbReference type="AlphaFoldDB" id="A0A9D6L6E2"/>
<dbReference type="EMBL" id="JACQAY010000129">
    <property type="protein sequence ID" value="MBI3539461.1"/>
    <property type="molecule type" value="Genomic_DNA"/>
</dbReference>
<dbReference type="GO" id="GO:0016787">
    <property type="term" value="F:hydrolase activity"/>
    <property type="evidence" value="ECO:0007669"/>
    <property type="project" value="UniProtKB-KW"/>
</dbReference>
<dbReference type="NCBIfam" id="TIGR01076">
    <property type="entry name" value="sortase_fam"/>
    <property type="match status" value="1"/>
</dbReference>
<gene>
    <name evidence="3" type="ORF">HY076_04230</name>
</gene>
<protein>
    <submittedName>
        <fullName evidence="3">Class D sortase</fullName>
    </submittedName>
</protein>
<dbReference type="Pfam" id="PF04203">
    <property type="entry name" value="Sortase"/>
    <property type="match status" value="1"/>
</dbReference>
<evidence type="ECO:0000313" key="4">
    <source>
        <dbReference type="Proteomes" id="UP000807850"/>
    </source>
</evidence>
<comment type="caution">
    <text evidence="3">The sequence shown here is derived from an EMBL/GenBank/DDBJ whole genome shotgun (WGS) entry which is preliminary data.</text>
</comment>
<evidence type="ECO:0000313" key="3">
    <source>
        <dbReference type="EMBL" id="MBI3539461.1"/>
    </source>
</evidence>
<dbReference type="Gene3D" id="2.40.260.10">
    <property type="entry name" value="Sortase"/>
    <property type="match status" value="1"/>
</dbReference>
<reference evidence="3" key="1">
    <citation type="submission" date="2020-07" db="EMBL/GenBank/DDBJ databases">
        <title>Huge and variable diversity of episymbiotic CPR bacteria and DPANN archaea in groundwater ecosystems.</title>
        <authorList>
            <person name="He C.Y."/>
            <person name="Keren R."/>
            <person name="Whittaker M."/>
            <person name="Farag I.F."/>
            <person name="Doudna J."/>
            <person name="Cate J.H.D."/>
            <person name="Banfield J.F."/>
        </authorList>
    </citation>
    <scope>NUCLEOTIDE SEQUENCE</scope>
    <source>
        <strain evidence="3">NC_groundwater_928_Pr1_S-0.2um_72_17</strain>
    </source>
</reference>
<evidence type="ECO:0000256" key="1">
    <source>
        <dbReference type="ARBA" id="ARBA00022801"/>
    </source>
</evidence>
<evidence type="ECO:0000256" key="2">
    <source>
        <dbReference type="SAM" id="Phobius"/>
    </source>
</evidence>
<dbReference type="InterPro" id="IPR041999">
    <property type="entry name" value="Sortase_D_1"/>
</dbReference>
<keyword evidence="2" id="KW-0812">Transmembrane</keyword>
<dbReference type="SUPFAM" id="SSF63817">
    <property type="entry name" value="Sortase"/>
    <property type="match status" value="1"/>
</dbReference>
<keyword evidence="1" id="KW-0378">Hydrolase</keyword>
<accession>A0A9D6L6E2</accession>
<dbReference type="Proteomes" id="UP000807850">
    <property type="component" value="Unassembled WGS sequence"/>
</dbReference>
<dbReference type="CDD" id="cd05828">
    <property type="entry name" value="Sortase_D_1"/>
    <property type="match status" value="1"/>
</dbReference>
<keyword evidence="2" id="KW-1133">Transmembrane helix</keyword>
<sequence length="200" mass="22116">MSRVVWRSIEGGSYLVATLLLGYWLWANADGWLSQRRLARRLEELIASYGAPHATERAFATRREAQRGGPVGRITIPRLGVSALVLEGATSRSLRRGVGHLETSAFPGEPGNVDLAAHRDTYFHALEAIAPGDRVVLSTPDGRFEYRVDWARVVPPNRTDLLAPTGSRRLTLVTCYPFDWIGPAPDRFVVRASPVETQTP</sequence>
<organism evidence="3 4">
    <name type="scientific">Eiseniibacteriota bacterium</name>
    <dbReference type="NCBI Taxonomy" id="2212470"/>
    <lineage>
        <taxon>Bacteria</taxon>
        <taxon>Candidatus Eiseniibacteriota</taxon>
    </lineage>
</organism>
<dbReference type="InterPro" id="IPR023365">
    <property type="entry name" value="Sortase_dom-sf"/>
</dbReference>
<dbReference type="InterPro" id="IPR005754">
    <property type="entry name" value="Sortase"/>
</dbReference>
<keyword evidence="2" id="KW-0472">Membrane</keyword>
<feature type="transmembrane region" description="Helical" evidence="2">
    <location>
        <begin position="12"/>
        <end position="33"/>
    </location>
</feature>
<name>A0A9D6L6E2_UNCEI</name>